<name>A0A9X1WCT2_9VIBR</name>
<keyword evidence="2" id="KW-1185">Reference proteome</keyword>
<organism evidence="1 2">
    <name type="scientific">Vibrio gelatinilyticus</name>
    <dbReference type="NCBI Taxonomy" id="2893468"/>
    <lineage>
        <taxon>Bacteria</taxon>
        <taxon>Pseudomonadati</taxon>
        <taxon>Pseudomonadota</taxon>
        <taxon>Gammaproteobacteria</taxon>
        <taxon>Vibrionales</taxon>
        <taxon>Vibrionaceae</taxon>
        <taxon>Vibrio</taxon>
    </lineage>
</organism>
<protein>
    <submittedName>
        <fullName evidence="1">Uncharacterized protein</fullName>
    </submittedName>
</protein>
<dbReference type="AlphaFoldDB" id="A0A9X1WCT2"/>
<accession>A0A9X1WCT2</accession>
<dbReference type="EMBL" id="JAJNNZ010000014">
    <property type="protein sequence ID" value="MCJ2378198.1"/>
    <property type="molecule type" value="Genomic_DNA"/>
</dbReference>
<reference evidence="1" key="1">
    <citation type="submission" date="2021-11" db="EMBL/GenBank/DDBJ databases">
        <title>Vibrio ZSDE26 sp. nov. and Vibrio ZSDZ34 sp. nov., isolated from coastal seawater in Qingdao.</title>
        <authorList>
            <person name="Zhang P."/>
        </authorList>
    </citation>
    <scope>NUCLEOTIDE SEQUENCE</scope>
    <source>
        <strain evidence="1">ZSDZ34</strain>
    </source>
</reference>
<sequence length="120" mass="12960">MSQTGDAILGTSMLKPSTLLVSGITEKPDIQHLIEIFVIGTGISGTEESVLEGYQSIKLAISNEAAKDTVNQTKAPVTVEKLETNVKGNTVAATRTEPAKRREAMEYLNIPAFLRNSKKN</sequence>
<evidence type="ECO:0000313" key="2">
    <source>
        <dbReference type="Proteomes" id="UP001139488"/>
    </source>
</evidence>
<evidence type="ECO:0000313" key="1">
    <source>
        <dbReference type="EMBL" id="MCJ2378198.1"/>
    </source>
</evidence>
<dbReference type="Proteomes" id="UP001139488">
    <property type="component" value="Unassembled WGS sequence"/>
</dbReference>
<gene>
    <name evidence="1" type="ORF">LNL84_15375</name>
</gene>
<dbReference type="RefSeq" id="WP_244358437.1">
    <property type="nucleotide sequence ID" value="NZ_JAJNNZ010000014.1"/>
</dbReference>
<proteinExistence type="predicted"/>
<comment type="caution">
    <text evidence="1">The sequence shown here is derived from an EMBL/GenBank/DDBJ whole genome shotgun (WGS) entry which is preliminary data.</text>
</comment>